<accession>A0A9D2HPL5</accession>
<protein>
    <submittedName>
        <fullName evidence="3">DUF3298 and DUF4163 domain-containing protein</fullName>
    </submittedName>
</protein>
<organism evidence="3 4">
    <name type="scientific">Candidatus Desulfovibrio intestinavium</name>
    <dbReference type="NCBI Taxonomy" id="2838534"/>
    <lineage>
        <taxon>Bacteria</taxon>
        <taxon>Pseudomonadati</taxon>
        <taxon>Thermodesulfobacteriota</taxon>
        <taxon>Desulfovibrionia</taxon>
        <taxon>Desulfovibrionales</taxon>
        <taxon>Desulfovibrionaceae</taxon>
        <taxon>Desulfovibrio</taxon>
    </lineage>
</organism>
<comment type="caution">
    <text evidence="3">The sequence shown here is derived from an EMBL/GenBank/DDBJ whole genome shotgun (WGS) entry which is preliminary data.</text>
</comment>
<feature type="domain" description="DUF3298" evidence="2">
    <location>
        <begin position="154"/>
        <end position="231"/>
    </location>
</feature>
<dbReference type="AlphaFoldDB" id="A0A9D2HPL5"/>
<evidence type="ECO:0000259" key="2">
    <source>
        <dbReference type="Pfam" id="PF11738"/>
    </source>
</evidence>
<dbReference type="InterPro" id="IPR021729">
    <property type="entry name" value="DUF3298"/>
</dbReference>
<reference evidence="3" key="2">
    <citation type="submission" date="2021-04" db="EMBL/GenBank/DDBJ databases">
        <authorList>
            <person name="Gilroy R."/>
        </authorList>
    </citation>
    <scope>NUCLEOTIDE SEQUENCE</scope>
    <source>
        <strain evidence="3">5032</strain>
    </source>
</reference>
<evidence type="ECO:0000313" key="4">
    <source>
        <dbReference type="Proteomes" id="UP000823821"/>
    </source>
</evidence>
<dbReference type="Gene3D" id="3.30.565.40">
    <property type="entry name" value="Fervidobacterium nodosum Rt17-B1 like"/>
    <property type="match status" value="1"/>
</dbReference>
<feature type="compositionally biased region" description="Basic and acidic residues" evidence="1">
    <location>
        <begin position="1"/>
        <end position="11"/>
    </location>
</feature>
<reference evidence="3" key="1">
    <citation type="journal article" date="2021" name="PeerJ">
        <title>Extensive microbial diversity within the chicken gut microbiome revealed by metagenomics and culture.</title>
        <authorList>
            <person name="Gilroy R."/>
            <person name="Ravi A."/>
            <person name="Getino M."/>
            <person name="Pursley I."/>
            <person name="Horton D.L."/>
            <person name="Alikhan N.F."/>
            <person name="Baker D."/>
            <person name="Gharbi K."/>
            <person name="Hall N."/>
            <person name="Watson M."/>
            <person name="Adriaenssens E.M."/>
            <person name="Foster-Nyarko E."/>
            <person name="Jarju S."/>
            <person name="Secka A."/>
            <person name="Antonio M."/>
            <person name="Oren A."/>
            <person name="Chaudhuri R.R."/>
            <person name="La Ragione R."/>
            <person name="Hildebrand F."/>
            <person name="Pallen M.J."/>
        </authorList>
    </citation>
    <scope>NUCLEOTIDE SEQUENCE</scope>
    <source>
        <strain evidence="3">5032</strain>
    </source>
</reference>
<dbReference type="InterPro" id="IPR037126">
    <property type="entry name" value="PdaC/RsiV-like_sf"/>
</dbReference>
<dbReference type="EMBL" id="DWZD01000045">
    <property type="protein sequence ID" value="HJA79478.1"/>
    <property type="molecule type" value="Genomic_DNA"/>
</dbReference>
<dbReference type="Pfam" id="PF11738">
    <property type="entry name" value="DUF3298"/>
    <property type="match status" value="1"/>
</dbReference>
<dbReference type="Gene3D" id="3.90.640.20">
    <property type="entry name" value="Heat-shock cognate protein, ATPase"/>
    <property type="match status" value="1"/>
</dbReference>
<dbReference type="Proteomes" id="UP000823821">
    <property type="component" value="Unassembled WGS sequence"/>
</dbReference>
<evidence type="ECO:0000256" key="1">
    <source>
        <dbReference type="SAM" id="MobiDB-lite"/>
    </source>
</evidence>
<sequence>MDNLSPRKDATGETARLGRVGITAEGRLEQEKRAGQGERLLQRQGRQNMPDIHIAYPVLGYAAVDEDVRNWVNAIADTFDVEMASLLHEADMMGEAADEGRYALHGSCTVLRPSREAASLVFEIWTYTGGAHGNLDIITLNYSLITGQRLDFVDIFGDVDKALSLLSSNSREVLSRRLAGGRMDQWIVDGTAQDVNNFASLGLTSQGVRVYFQPYQVAPWAAGAQAVDIPLEALMRAKPFLTLWDK</sequence>
<gene>
    <name evidence="3" type="ORF">H9784_07955</name>
</gene>
<name>A0A9D2HPL5_9BACT</name>
<feature type="region of interest" description="Disordered" evidence="1">
    <location>
        <begin position="1"/>
        <end position="21"/>
    </location>
</feature>
<evidence type="ECO:0000313" key="3">
    <source>
        <dbReference type="EMBL" id="HJA79478.1"/>
    </source>
</evidence>
<proteinExistence type="predicted"/>